<evidence type="ECO:0000313" key="9">
    <source>
        <dbReference type="EMBL" id="KAH0536253.1"/>
    </source>
</evidence>
<sequence length="1229" mass="135658">MDGLSGAANVIAVVDISAKITSLCFQYSVAVKDAKDDIERLQGKVADIRSILEKIKQLLDRHDKARLSATSGLSDSLKECFRELEELKAELEPGKTRKAMSRFGVRALKWPFTSKQVEKIVSSLDRYEQAFALALQIDQTGLMFDLDQKMNLANQATNNIHQKLDLAKLPIAKGASFDSHMEEHNARCLPNTRTELLRHIREWAKDKNGKPIFWLSGMAGTGKSTIARTIAQLFADQGQLGASFFFRKGEGERGNATRFFTTIATDLMVRVPGLISGIAKALDADPAISEKALKDQFEKLILRPLSEIQRAPLPALAYIVVIDALDECEREEDVRATLQLLARTRDMKLVSLRILVTSRPELPIRLGFKQMSDGTYQDLVLHEVPKSTVEHDIHLFLKHELGEIREQRSLSPNWPTRDQIQALVELAIPLFIFAATVCRYVGTKGGDPEEYLNKVIEYRRSTFSQLDRTYLPVLNQLLAEQEGEDKETWLYGLRELVGAIVILESPLSITSLAHLLQIPQKRIRCRLDSLHSVLNIPNSEHVPIRLLHLSFREFLTDPQKQGKSPFWVGEKETHERLASQCLKLMSSPNGLQQNICNLAMPGILRSEIGERTIASSLPPELQYACRYWVHHLEQSKRCIYDGNSVHIFLQKHFLNWLEAMSLIGETYRCICMINSLQTLIDKSATTLNFLRDARRFALRFRPLLEDALQVYSSALIFAPEMSVTRKTFTDHIPEWISRLSKGEDNWDACRSILEGHSAPVCAVAFSLDGQLVASASYDRTVRLWDAATGSCRSTLEGHSNSVNAVAFSPDGQLVASASQDETVRLWDAATGSCHSTLGGHFSSTNAVAFSPDGQLIASASYDGTVRLWDAATGSCRSTLEGHSNSVNAVAFSPDGQLVASASHDGTVRLWDAATGSYRGTLEGHSDSVDVVAFSPDGQLVASASHDKTIRLWDTATGSCRSTLEGHPYPVNVVAFSPDGQLVASAASHDRTVRLWDAATGSCRSILEGHSDPVNAVAFSPDGQLIASASYDKTVRLWDAATGSCRSTLEGYSNLTNVVAFSLDSQLVASASYDGTIRLRDVATGSCRSTLEGHSDSVNAVAFSPDGNRKRLVRRLGKGQGELLKGICSGGKAISLATEGIETLERRVIVISEILYQQLGMLDTRVHKNNKEVLAVFPCGLECVCGKAQGYWYIDDTRYNLYQYAQIAPTSSFLPSRLGRKAGHGTRNTE</sequence>
<dbReference type="CDD" id="cd00200">
    <property type="entry name" value="WD40"/>
    <property type="match status" value="1"/>
</dbReference>
<evidence type="ECO:0000259" key="8">
    <source>
        <dbReference type="PROSITE" id="PS50837"/>
    </source>
</evidence>
<keyword evidence="2" id="KW-0677">Repeat</keyword>
<dbReference type="PROSITE" id="PS50837">
    <property type="entry name" value="NACHT"/>
    <property type="match status" value="1"/>
</dbReference>
<dbReference type="Pfam" id="PF24883">
    <property type="entry name" value="NPHP3_N"/>
    <property type="match status" value="1"/>
</dbReference>
<dbReference type="PANTHER" id="PTHR22847">
    <property type="entry name" value="WD40 REPEAT PROTEIN"/>
    <property type="match status" value="1"/>
</dbReference>
<evidence type="ECO:0000256" key="1">
    <source>
        <dbReference type="ARBA" id="ARBA00022574"/>
    </source>
</evidence>
<feature type="repeat" description="WD" evidence="6">
    <location>
        <begin position="1006"/>
        <end position="1047"/>
    </location>
</feature>
<protein>
    <recommendedName>
        <fullName evidence="4">Mitochondrial division protein 1</fullName>
    </recommendedName>
</protein>
<feature type="repeat" description="WD" evidence="6">
    <location>
        <begin position="963"/>
        <end position="1005"/>
    </location>
</feature>
<dbReference type="InterPro" id="IPR056884">
    <property type="entry name" value="NPHP3-like_N"/>
</dbReference>
<dbReference type="PRINTS" id="PR00320">
    <property type="entry name" value="GPROTEINBRPT"/>
</dbReference>
<dbReference type="Proteomes" id="UP000698800">
    <property type="component" value="Unassembled WGS sequence"/>
</dbReference>
<dbReference type="InterPro" id="IPR015943">
    <property type="entry name" value="WD40/YVTN_repeat-like_dom_sf"/>
</dbReference>
<dbReference type="OrthoDB" id="674604at2759"/>
<reference evidence="9" key="1">
    <citation type="submission" date="2021-03" db="EMBL/GenBank/DDBJ databases">
        <title>Comparative genomics and phylogenomic investigation of the class Geoglossomycetes provide insights into ecological specialization and systematics.</title>
        <authorList>
            <person name="Melie T."/>
            <person name="Pirro S."/>
            <person name="Miller A.N."/>
            <person name="Quandt A."/>
        </authorList>
    </citation>
    <scope>NUCLEOTIDE SEQUENCE</scope>
    <source>
        <strain evidence="9">GBOQ0MN5Z8</strain>
    </source>
</reference>
<feature type="repeat" description="WD" evidence="6">
    <location>
        <begin position="837"/>
        <end position="878"/>
    </location>
</feature>
<dbReference type="PANTHER" id="PTHR22847:SF637">
    <property type="entry name" value="WD REPEAT DOMAIN 5B"/>
    <property type="match status" value="1"/>
</dbReference>
<dbReference type="SMART" id="SM00320">
    <property type="entry name" value="WD40"/>
    <property type="match status" value="9"/>
</dbReference>
<feature type="coiled-coil region" evidence="7">
    <location>
        <begin position="31"/>
        <end position="58"/>
    </location>
</feature>
<comment type="similarity">
    <text evidence="3">Belongs to the WD repeat MDV1/CAF4 family.</text>
</comment>
<dbReference type="SUPFAM" id="SSF52540">
    <property type="entry name" value="P-loop containing nucleoside triphosphate hydrolases"/>
    <property type="match status" value="1"/>
</dbReference>
<dbReference type="InterPro" id="IPR011047">
    <property type="entry name" value="Quinoprotein_ADH-like_sf"/>
</dbReference>
<feature type="repeat" description="WD" evidence="6">
    <location>
        <begin position="879"/>
        <end position="920"/>
    </location>
</feature>
<evidence type="ECO:0000256" key="7">
    <source>
        <dbReference type="SAM" id="Coils"/>
    </source>
</evidence>
<dbReference type="EMBL" id="JAGHQL010000221">
    <property type="protein sequence ID" value="KAH0536253.1"/>
    <property type="molecule type" value="Genomic_DNA"/>
</dbReference>
<dbReference type="InterPro" id="IPR001680">
    <property type="entry name" value="WD40_rpt"/>
</dbReference>
<dbReference type="InterPro" id="IPR020472">
    <property type="entry name" value="WD40_PAC1"/>
</dbReference>
<dbReference type="InterPro" id="IPR036322">
    <property type="entry name" value="WD40_repeat_dom_sf"/>
</dbReference>
<evidence type="ECO:0000313" key="10">
    <source>
        <dbReference type="Proteomes" id="UP000698800"/>
    </source>
</evidence>
<dbReference type="SUPFAM" id="SSF50998">
    <property type="entry name" value="Quinoprotein alcohol dehydrogenase-like"/>
    <property type="match status" value="1"/>
</dbReference>
<evidence type="ECO:0000256" key="4">
    <source>
        <dbReference type="ARBA" id="ARBA00039789"/>
    </source>
</evidence>
<dbReference type="Gene3D" id="2.130.10.10">
    <property type="entry name" value="YVTN repeat-like/Quinoprotein amine dehydrogenase"/>
    <property type="match status" value="4"/>
</dbReference>
<evidence type="ECO:0000256" key="3">
    <source>
        <dbReference type="ARBA" id="ARBA00038415"/>
    </source>
</evidence>
<organism evidence="9 10">
    <name type="scientific">Glutinoglossum americanum</name>
    <dbReference type="NCBI Taxonomy" id="1670608"/>
    <lineage>
        <taxon>Eukaryota</taxon>
        <taxon>Fungi</taxon>
        <taxon>Dikarya</taxon>
        <taxon>Ascomycota</taxon>
        <taxon>Pezizomycotina</taxon>
        <taxon>Geoglossomycetes</taxon>
        <taxon>Geoglossales</taxon>
        <taxon>Geoglossaceae</taxon>
        <taxon>Glutinoglossum</taxon>
    </lineage>
</organism>
<dbReference type="FunFam" id="2.130.10.10:FF:000228">
    <property type="entry name" value="COMPASS-like H3K4 histone methylase component WDR5A"/>
    <property type="match status" value="1"/>
</dbReference>
<keyword evidence="10" id="KW-1185">Reference proteome</keyword>
<feature type="repeat" description="WD" evidence="6">
    <location>
        <begin position="921"/>
        <end position="962"/>
    </location>
</feature>
<dbReference type="SUPFAM" id="SSF50978">
    <property type="entry name" value="WD40 repeat-like"/>
    <property type="match status" value="1"/>
</dbReference>
<evidence type="ECO:0000256" key="6">
    <source>
        <dbReference type="PROSITE-ProRule" id="PRU00221"/>
    </source>
</evidence>
<dbReference type="PROSITE" id="PS50082">
    <property type="entry name" value="WD_REPEATS_2"/>
    <property type="match status" value="8"/>
</dbReference>
<dbReference type="GO" id="GO:0035097">
    <property type="term" value="C:histone methyltransferase complex"/>
    <property type="evidence" value="ECO:0007669"/>
    <property type="project" value="UniProtKB-ARBA"/>
</dbReference>
<dbReference type="Gene3D" id="3.40.50.300">
    <property type="entry name" value="P-loop containing nucleotide triphosphate hydrolases"/>
    <property type="match status" value="1"/>
</dbReference>
<evidence type="ECO:0000256" key="2">
    <source>
        <dbReference type="ARBA" id="ARBA00022737"/>
    </source>
</evidence>
<feature type="repeat" description="WD" evidence="6">
    <location>
        <begin position="1048"/>
        <end position="1089"/>
    </location>
</feature>
<dbReference type="InterPro" id="IPR007111">
    <property type="entry name" value="NACHT_NTPase"/>
</dbReference>
<proteinExistence type="inferred from homology"/>
<feature type="repeat" description="WD" evidence="6">
    <location>
        <begin position="753"/>
        <end position="794"/>
    </location>
</feature>
<evidence type="ECO:0000256" key="5">
    <source>
        <dbReference type="ARBA" id="ARBA00043913"/>
    </source>
</evidence>
<dbReference type="InterPro" id="IPR019775">
    <property type="entry name" value="WD40_repeat_CS"/>
</dbReference>
<dbReference type="InterPro" id="IPR027417">
    <property type="entry name" value="P-loop_NTPase"/>
</dbReference>
<gene>
    <name evidence="9" type="ORF">FGG08_006860</name>
</gene>
<keyword evidence="1 6" id="KW-0853">WD repeat</keyword>
<comment type="caution">
    <text evidence="9">The sequence shown here is derived from an EMBL/GenBank/DDBJ whole genome shotgun (WGS) entry which is preliminary data.</text>
</comment>
<dbReference type="Pfam" id="PF00400">
    <property type="entry name" value="WD40"/>
    <property type="match status" value="9"/>
</dbReference>
<comment type="function">
    <text evidence="5">Involved in mitochondrial fission. Acts as an adapter protein required to form mitochondrial fission complexes. Formation of these complexes is required to promote constriction and fission of the mitochondrial compartment at a late step in mitochondrial division.</text>
</comment>
<name>A0A9P8I0F7_9PEZI</name>
<keyword evidence="7" id="KW-0175">Coiled coil</keyword>
<feature type="repeat" description="WD" evidence="6">
    <location>
        <begin position="795"/>
        <end position="836"/>
    </location>
</feature>
<accession>A0A9P8I0F7</accession>
<dbReference type="PROSITE" id="PS00678">
    <property type="entry name" value="WD_REPEATS_1"/>
    <property type="match status" value="7"/>
</dbReference>
<dbReference type="PROSITE" id="PS50294">
    <property type="entry name" value="WD_REPEATS_REGION"/>
    <property type="match status" value="7"/>
</dbReference>
<dbReference type="AlphaFoldDB" id="A0A9P8I0F7"/>
<feature type="domain" description="NACHT" evidence="8">
    <location>
        <begin position="211"/>
        <end position="360"/>
    </location>
</feature>